<keyword evidence="4 5" id="KW-0413">Isomerase</keyword>
<dbReference type="Proteomes" id="UP001325680">
    <property type="component" value="Chromosome"/>
</dbReference>
<sequence length="246" mass="26700">MKQIATIVLTGLVAVSANAQTKPKPKPSPAPVKKTIAAPTATISSTPLKNLADSASYAIGQNLAQSITKDLKNLNKQAFIEAIKTVFDGKDAKFGEDDVRSILTEFSQQEQQNEHKEVIEAGRTFLEKNKTNPNIKTTGSGLQYEVIQEGNGIKPAATDTVVCNYKGTLVDGTEFDNSYERGEPLTIKASNVIPGWTEGLQLMSKGSKYKFYIPQELGYGLRPAGQIPPGSVLIFEVELLDVKKEQ</sequence>
<name>A0ABZ0WC47_9BACT</name>
<feature type="chain" id="PRO_5045230577" description="Peptidyl-prolyl cis-trans isomerase" evidence="7">
    <location>
        <begin position="20"/>
        <end position="246"/>
    </location>
</feature>
<dbReference type="InterPro" id="IPR036944">
    <property type="entry name" value="PPIase_FKBP_N_sf"/>
</dbReference>
<protein>
    <recommendedName>
        <fullName evidence="6">Peptidyl-prolyl cis-trans isomerase</fullName>
        <ecNumber evidence="6">5.2.1.8</ecNumber>
    </recommendedName>
</protein>
<dbReference type="RefSeq" id="WP_114789243.1">
    <property type="nucleotide sequence ID" value="NZ_CP139960.1"/>
</dbReference>
<dbReference type="Gene3D" id="1.10.287.460">
    <property type="entry name" value="Peptidyl-prolyl cis-trans isomerase, FKBP-type, N-terminal domain"/>
    <property type="match status" value="1"/>
</dbReference>
<proteinExistence type="inferred from homology"/>
<dbReference type="PANTHER" id="PTHR43811:SF19">
    <property type="entry name" value="39 KDA FK506-BINDING NUCLEAR PROTEIN"/>
    <property type="match status" value="1"/>
</dbReference>
<evidence type="ECO:0000313" key="9">
    <source>
        <dbReference type="EMBL" id="WQD39840.1"/>
    </source>
</evidence>
<dbReference type="Gene3D" id="3.10.50.40">
    <property type="match status" value="1"/>
</dbReference>
<evidence type="ECO:0000313" key="10">
    <source>
        <dbReference type="Proteomes" id="UP001325680"/>
    </source>
</evidence>
<keyword evidence="7" id="KW-0732">Signal</keyword>
<gene>
    <name evidence="9" type="ORF">U0035_06720</name>
</gene>
<feature type="signal peptide" evidence="7">
    <location>
        <begin position="1"/>
        <end position="19"/>
    </location>
</feature>
<evidence type="ECO:0000256" key="6">
    <source>
        <dbReference type="RuleBase" id="RU003915"/>
    </source>
</evidence>
<dbReference type="GO" id="GO:0003755">
    <property type="term" value="F:peptidyl-prolyl cis-trans isomerase activity"/>
    <property type="evidence" value="ECO:0007669"/>
    <property type="project" value="UniProtKB-EC"/>
</dbReference>
<evidence type="ECO:0000259" key="8">
    <source>
        <dbReference type="PROSITE" id="PS50059"/>
    </source>
</evidence>
<comment type="catalytic activity">
    <reaction evidence="1 5 6">
        <text>[protein]-peptidylproline (omega=180) = [protein]-peptidylproline (omega=0)</text>
        <dbReference type="Rhea" id="RHEA:16237"/>
        <dbReference type="Rhea" id="RHEA-COMP:10747"/>
        <dbReference type="Rhea" id="RHEA-COMP:10748"/>
        <dbReference type="ChEBI" id="CHEBI:83833"/>
        <dbReference type="ChEBI" id="CHEBI:83834"/>
        <dbReference type="EC" id="5.2.1.8"/>
    </reaction>
</comment>
<dbReference type="EMBL" id="CP139960">
    <property type="protein sequence ID" value="WQD39840.1"/>
    <property type="molecule type" value="Genomic_DNA"/>
</dbReference>
<evidence type="ECO:0000256" key="2">
    <source>
        <dbReference type="ARBA" id="ARBA00006577"/>
    </source>
</evidence>
<comment type="similarity">
    <text evidence="2 6">Belongs to the FKBP-type PPIase family.</text>
</comment>
<reference evidence="9 10" key="1">
    <citation type="submission" date="2023-12" db="EMBL/GenBank/DDBJ databases">
        <title>Genome sequencing and assembly of bacterial species from a model synthetic community.</title>
        <authorList>
            <person name="Hogle S.L."/>
        </authorList>
    </citation>
    <scope>NUCLEOTIDE SEQUENCE [LARGE SCALE GENOMIC DNA]</scope>
    <source>
        <strain evidence="9 10">HAMBI_3031</strain>
    </source>
</reference>
<evidence type="ECO:0000256" key="1">
    <source>
        <dbReference type="ARBA" id="ARBA00000971"/>
    </source>
</evidence>
<feature type="domain" description="PPIase FKBP-type" evidence="8">
    <location>
        <begin position="158"/>
        <end position="243"/>
    </location>
</feature>
<evidence type="ECO:0000256" key="5">
    <source>
        <dbReference type="PROSITE-ProRule" id="PRU00277"/>
    </source>
</evidence>
<organism evidence="9 10">
    <name type="scientific">Niabella yanshanensis</name>
    <dbReference type="NCBI Taxonomy" id="577386"/>
    <lineage>
        <taxon>Bacteria</taxon>
        <taxon>Pseudomonadati</taxon>
        <taxon>Bacteroidota</taxon>
        <taxon>Chitinophagia</taxon>
        <taxon>Chitinophagales</taxon>
        <taxon>Chitinophagaceae</taxon>
        <taxon>Niabella</taxon>
    </lineage>
</organism>
<dbReference type="SUPFAM" id="SSF54534">
    <property type="entry name" value="FKBP-like"/>
    <property type="match status" value="1"/>
</dbReference>
<dbReference type="EC" id="5.2.1.8" evidence="6"/>
<dbReference type="InterPro" id="IPR000774">
    <property type="entry name" value="PPIase_FKBP_N"/>
</dbReference>
<dbReference type="Pfam" id="PF01346">
    <property type="entry name" value="FKBP_N"/>
    <property type="match status" value="1"/>
</dbReference>
<keyword evidence="3 5" id="KW-0697">Rotamase</keyword>
<dbReference type="Pfam" id="PF00254">
    <property type="entry name" value="FKBP_C"/>
    <property type="match status" value="1"/>
</dbReference>
<keyword evidence="10" id="KW-1185">Reference proteome</keyword>
<evidence type="ECO:0000256" key="4">
    <source>
        <dbReference type="ARBA" id="ARBA00023235"/>
    </source>
</evidence>
<accession>A0ABZ0WC47</accession>
<dbReference type="PANTHER" id="PTHR43811">
    <property type="entry name" value="FKBP-TYPE PEPTIDYL-PROLYL CIS-TRANS ISOMERASE FKPA"/>
    <property type="match status" value="1"/>
</dbReference>
<dbReference type="PROSITE" id="PS50059">
    <property type="entry name" value="FKBP_PPIASE"/>
    <property type="match status" value="1"/>
</dbReference>
<dbReference type="InterPro" id="IPR046357">
    <property type="entry name" value="PPIase_dom_sf"/>
</dbReference>
<evidence type="ECO:0000256" key="3">
    <source>
        <dbReference type="ARBA" id="ARBA00023110"/>
    </source>
</evidence>
<dbReference type="InterPro" id="IPR001179">
    <property type="entry name" value="PPIase_FKBP_dom"/>
</dbReference>
<evidence type="ECO:0000256" key="7">
    <source>
        <dbReference type="SAM" id="SignalP"/>
    </source>
</evidence>